<evidence type="ECO:0000313" key="3">
    <source>
        <dbReference type="Proteomes" id="UP000054018"/>
    </source>
</evidence>
<dbReference type="Gene3D" id="3.40.50.1820">
    <property type="entry name" value="alpha/beta hydrolase"/>
    <property type="match status" value="1"/>
</dbReference>
<dbReference type="AlphaFoldDB" id="A0A0D0A584"/>
<dbReference type="SUPFAM" id="SSF53474">
    <property type="entry name" value="alpha/beta-Hydrolases"/>
    <property type="match status" value="1"/>
</dbReference>
<evidence type="ECO:0000259" key="1">
    <source>
        <dbReference type="Pfam" id="PF12697"/>
    </source>
</evidence>
<dbReference type="InterPro" id="IPR029058">
    <property type="entry name" value="AB_hydrolase_fold"/>
</dbReference>
<keyword evidence="3" id="KW-1185">Reference proteome</keyword>
<proteinExistence type="predicted"/>
<reference evidence="3" key="2">
    <citation type="submission" date="2015-01" db="EMBL/GenBank/DDBJ databases">
        <title>Evolutionary Origins and Diversification of the Mycorrhizal Mutualists.</title>
        <authorList>
            <consortium name="DOE Joint Genome Institute"/>
            <consortium name="Mycorrhizal Genomics Consortium"/>
            <person name="Kohler A."/>
            <person name="Kuo A."/>
            <person name="Nagy L.G."/>
            <person name="Floudas D."/>
            <person name="Copeland A."/>
            <person name="Barry K.W."/>
            <person name="Cichocki N."/>
            <person name="Veneault-Fourrey C."/>
            <person name="LaButti K."/>
            <person name="Lindquist E.A."/>
            <person name="Lipzen A."/>
            <person name="Lundell T."/>
            <person name="Morin E."/>
            <person name="Murat C."/>
            <person name="Riley R."/>
            <person name="Ohm R."/>
            <person name="Sun H."/>
            <person name="Tunlid A."/>
            <person name="Henrissat B."/>
            <person name="Grigoriev I.V."/>
            <person name="Hibbett D.S."/>
            <person name="Martin F."/>
        </authorList>
    </citation>
    <scope>NUCLEOTIDE SEQUENCE [LARGE SCALE GENOMIC DNA]</scope>
    <source>
        <strain evidence="3">441</strain>
    </source>
</reference>
<name>A0A0D0A584_9AGAM</name>
<feature type="domain" description="AB hydrolase-1" evidence="1">
    <location>
        <begin position="34"/>
        <end position="306"/>
    </location>
</feature>
<reference evidence="2 3" key="1">
    <citation type="submission" date="2014-04" db="EMBL/GenBank/DDBJ databases">
        <authorList>
            <consortium name="DOE Joint Genome Institute"/>
            <person name="Kuo A."/>
            <person name="Kohler A."/>
            <person name="Costa M.D."/>
            <person name="Nagy L.G."/>
            <person name="Floudas D."/>
            <person name="Copeland A."/>
            <person name="Barry K.W."/>
            <person name="Cichocki N."/>
            <person name="Veneault-Fourrey C."/>
            <person name="LaButti K."/>
            <person name="Lindquist E.A."/>
            <person name="Lipzen A."/>
            <person name="Lundell T."/>
            <person name="Morin E."/>
            <person name="Murat C."/>
            <person name="Sun H."/>
            <person name="Tunlid A."/>
            <person name="Henrissat B."/>
            <person name="Grigoriev I.V."/>
            <person name="Hibbett D.S."/>
            <person name="Martin F."/>
            <person name="Nordberg H.P."/>
            <person name="Cantor M.N."/>
            <person name="Hua S.X."/>
        </authorList>
    </citation>
    <scope>NUCLEOTIDE SEQUENCE [LARGE SCALE GENOMIC DNA]</scope>
    <source>
        <strain evidence="2 3">441</strain>
    </source>
</reference>
<protein>
    <recommendedName>
        <fullName evidence="1">AB hydrolase-1 domain-containing protein</fullName>
    </recommendedName>
</protein>
<dbReference type="EMBL" id="KN833697">
    <property type="protein sequence ID" value="KIK27223.1"/>
    <property type="molecule type" value="Genomic_DNA"/>
</dbReference>
<accession>A0A0D0A584</accession>
<dbReference type="Proteomes" id="UP000054018">
    <property type="component" value="Unassembled WGS sequence"/>
</dbReference>
<organism evidence="2 3">
    <name type="scientific">Pisolithus microcarpus 441</name>
    <dbReference type="NCBI Taxonomy" id="765257"/>
    <lineage>
        <taxon>Eukaryota</taxon>
        <taxon>Fungi</taxon>
        <taxon>Dikarya</taxon>
        <taxon>Basidiomycota</taxon>
        <taxon>Agaricomycotina</taxon>
        <taxon>Agaricomycetes</taxon>
        <taxon>Agaricomycetidae</taxon>
        <taxon>Boletales</taxon>
        <taxon>Sclerodermatineae</taxon>
        <taxon>Pisolithaceae</taxon>
        <taxon>Pisolithus</taxon>
    </lineage>
</organism>
<sequence length="317" mass="35501">MPTLAGTVKIAGDVEFFYEESGLNGLDPTNYTTVVFIHGMGFSGVSLYRRGYGLSTPWSEKELDLLQSSDKEDHKAYLRLAGLQIVRFLLTFAASQSIPRYSKEQKTGGVILLGWSIGGAYSNAALANLDALATEEFRDLESYLHTVIYYDMSLVATGLQSPRPYQSFLFAPTVEERWEIFKQWISSFFAHPNVYSHDSSDLELVHPRQDKPGSLHGLTDEEVAEMTAPQMYATHDAATLVIKVEVFADLVRRALFDKQYASQYLPDLKVSGPSAIFGEGAEKARDLRGAYLERGNHFVFLDEPQWALAQFKAVTER</sequence>
<evidence type="ECO:0000313" key="2">
    <source>
        <dbReference type="EMBL" id="KIK27223.1"/>
    </source>
</evidence>
<dbReference type="OrthoDB" id="3466517at2759"/>
<dbReference type="Pfam" id="PF12697">
    <property type="entry name" value="Abhydrolase_6"/>
    <property type="match status" value="1"/>
</dbReference>
<gene>
    <name evidence="2" type="ORF">PISMIDRAFT_22191</name>
</gene>
<dbReference type="InterPro" id="IPR000073">
    <property type="entry name" value="AB_hydrolase_1"/>
</dbReference>
<dbReference type="HOGENOM" id="CLU_045014_0_0_1"/>